<dbReference type="InterPro" id="IPR029044">
    <property type="entry name" value="Nucleotide-diphossugar_trans"/>
</dbReference>
<dbReference type="STRING" id="41067.A0A2I2FMZ2"/>
<keyword evidence="16" id="KW-1185">Reference proteome</keyword>
<feature type="region of interest" description="Disordered" evidence="14">
    <location>
        <begin position="321"/>
        <end position="380"/>
    </location>
</feature>
<evidence type="ECO:0000256" key="11">
    <source>
        <dbReference type="ARBA" id="ARBA00050886"/>
    </source>
</evidence>
<proteinExistence type="inferred from homology"/>
<accession>A0A2I2FMZ2</accession>
<evidence type="ECO:0000256" key="7">
    <source>
        <dbReference type="ARBA" id="ARBA00023180"/>
    </source>
</evidence>
<evidence type="ECO:0000256" key="1">
    <source>
        <dbReference type="ARBA" id="ARBA00001936"/>
    </source>
</evidence>
<keyword evidence="6" id="KW-0320">Glycogen biosynthesis</keyword>
<dbReference type="GO" id="GO:0005737">
    <property type="term" value="C:cytoplasm"/>
    <property type="evidence" value="ECO:0007669"/>
    <property type="project" value="UniProtKB-SubCell"/>
</dbReference>
<dbReference type="EC" id="2.4.1.186" evidence="10"/>
<comment type="function">
    <text evidence="13">Self-glucosylating initiator of glycogen synthesis. It catalyzes the formation of a short alpha (1,4)-glucosyl chain covalently attached via a glucose 1-O-tyrosyl linkage to internal tyrosine residues and these chains act as primers for the elongation reaction catalyzed by glycogen synthase.</text>
</comment>
<evidence type="ECO:0000256" key="3">
    <source>
        <dbReference type="ARBA" id="ARBA00022490"/>
    </source>
</evidence>
<organism evidence="15 16">
    <name type="scientific">Aspergillus candidus</name>
    <dbReference type="NCBI Taxonomy" id="41067"/>
    <lineage>
        <taxon>Eukaryota</taxon>
        <taxon>Fungi</taxon>
        <taxon>Dikarya</taxon>
        <taxon>Ascomycota</taxon>
        <taxon>Pezizomycotina</taxon>
        <taxon>Eurotiomycetes</taxon>
        <taxon>Eurotiomycetidae</taxon>
        <taxon>Eurotiales</taxon>
        <taxon>Aspergillaceae</taxon>
        <taxon>Aspergillus</taxon>
        <taxon>Aspergillus subgen. Circumdati</taxon>
    </lineage>
</organism>
<evidence type="ECO:0000256" key="6">
    <source>
        <dbReference type="ARBA" id="ARBA00023056"/>
    </source>
</evidence>
<comment type="catalytic activity">
    <reaction evidence="12">
        <text>L-tyrosyl-[glycogenin] + UDP-alpha-D-glucose = alpha-D-glucosyl-L-tyrosyl-[glycogenin] + UDP + H(+)</text>
        <dbReference type="Rhea" id="RHEA:23360"/>
        <dbReference type="Rhea" id="RHEA-COMP:14604"/>
        <dbReference type="Rhea" id="RHEA-COMP:14605"/>
        <dbReference type="ChEBI" id="CHEBI:15378"/>
        <dbReference type="ChEBI" id="CHEBI:46858"/>
        <dbReference type="ChEBI" id="CHEBI:58223"/>
        <dbReference type="ChEBI" id="CHEBI:58885"/>
        <dbReference type="ChEBI" id="CHEBI:140573"/>
        <dbReference type="EC" id="2.4.1.186"/>
    </reaction>
</comment>
<comment type="similarity">
    <text evidence="9">Belongs to the glycosyltransferase 8 family. Glycogenin subfamily.</text>
</comment>
<evidence type="ECO:0000256" key="8">
    <source>
        <dbReference type="ARBA" id="ARBA00023211"/>
    </source>
</evidence>
<feature type="compositionally biased region" description="Polar residues" evidence="14">
    <location>
        <begin position="408"/>
        <end position="426"/>
    </location>
</feature>
<dbReference type="EMBL" id="KZ559119">
    <property type="protein sequence ID" value="PLB41989.1"/>
    <property type="molecule type" value="Genomic_DNA"/>
</dbReference>
<evidence type="ECO:0000256" key="5">
    <source>
        <dbReference type="ARBA" id="ARBA00022723"/>
    </source>
</evidence>
<dbReference type="Proteomes" id="UP000234585">
    <property type="component" value="Unassembled WGS sequence"/>
</dbReference>
<feature type="compositionally biased region" description="Polar residues" evidence="14">
    <location>
        <begin position="345"/>
        <end position="358"/>
    </location>
</feature>
<dbReference type="OrthoDB" id="2014201at2759"/>
<keyword evidence="4" id="KW-0808">Transferase</keyword>
<name>A0A2I2FMZ2_ASPCN</name>
<keyword evidence="3" id="KW-0963">Cytoplasm</keyword>
<dbReference type="Pfam" id="PF01501">
    <property type="entry name" value="Glyco_transf_8"/>
    <property type="match status" value="1"/>
</dbReference>
<dbReference type="AlphaFoldDB" id="A0A2I2FMZ2"/>
<dbReference type="GO" id="GO:0046872">
    <property type="term" value="F:metal ion binding"/>
    <property type="evidence" value="ECO:0007669"/>
    <property type="project" value="UniProtKB-KW"/>
</dbReference>
<evidence type="ECO:0000256" key="2">
    <source>
        <dbReference type="ARBA" id="ARBA00004496"/>
    </source>
</evidence>
<feature type="compositionally biased region" description="Low complexity" evidence="14">
    <location>
        <begin position="359"/>
        <end position="368"/>
    </location>
</feature>
<evidence type="ECO:0000313" key="15">
    <source>
        <dbReference type="EMBL" id="PLB41989.1"/>
    </source>
</evidence>
<keyword evidence="5" id="KW-0479">Metal-binding</keyword>
<evidence type="ECO:0000256" key="13">
    <source>
        <dbReference type="ARBA" id="ARBA00057883"/>
    </source>
</evidence>
<dbReference type="InterPro" id="IPR050587">
    <property type="entry name" value="GNT1/Glycosyltrans_8"/>
</dbReference>
<keyword evidence="7" id="KW-0325">Glycoprotein</keyword>
<evidence type="ECO:0000256" key="12">
    <source>
        <dbReference type="ARBA" id="ARBA00052293"/>
    </source>
</evidence>
<dbReference type="GeneID" id="36522993"/>
<dbReference type="FunFam" id="3.90.550.10:FF:000092">
    <property type="entry name" value="Glycogenin 2"/>
    <property type="match status" value="1"/>
</dbReference>
<evidence type="ECO:0000256" key="9">
    <source>
        <dbReference type="ARBA" id="ARBA00038162"/>
    </source>
</evidence>
<evidence type="ECO:0000256" key="10">
    <source>
        <dbReference type="ARBA" id="ARBA00038934"/>
    </source>
</evidence>
<sequence length="530" mass="61116">MTNNTPVNLWLMDRPDLISTFTKIELWRQTQFKRIVYIDCDVVAVRAPDELLEMDADFAAAPDVGWPDCFNSGVMVLRPNLQDYFALRALAERGISFDGADQGLLNMHFRDWHRLGFTYNCTPSANYQYIPAYRHFQSTISMHRFEVLFHNMFAEKSIFQHTYSHTRRQPSSLRNQILYLEGGKLMYHFRRWRYRALRSPRSINSQQKPYLKLRNRRYHFRQDPQHQLLSLPKQNGMPPGSLRNVADEKSQMLTLHREPPPLNTKPEGIALKQKTYEMSEDHQLFQPPSTYPEAPKGMYYEVPREKPEPQKISQVFPWETHAPTPTRVFPGEEQTTPTTQERKPSASSIETPTEVSGLSTRSWTSWTTEEPPVSWDSYTRSNAWDEDPDIQKYIHTIQQARKARVQVISGTQSTTGGQPVATQTTPLPGPETSPPSNRITDFPSATERPSLPVTPAPIQRAAGGGAPQESDQWHHRLPSPPEVPNQEEWNPLVRLEELQRRQSVILERPGSLQERIERAGVVGGRRRFDP</sequence>
<evidence type="ECO:0000256" key="14">
    <source>
        <dbReference type="SAM" id="MobiDB-lite"/>
    </source>
</evidence>
<gene>
    <name evidence="15" type="ORF">BDW47DRAFT_122425</name>
</gene>
<protein>
    <recommendedName>
        <fullName evidence="10">glycogenin glucosyltransferase</fullName>
        <ecNumber evidence="10">2.4.1.186</ecNumber>
    </recommendedName>
</protein>
<evidence type="ECO:0000313" key="16">
    <source>
        <dbReference type="Proteomes" id="UP000234585"/>
    </source>
</evidence>
<reference evidence="15 16" key="1">
    <citation type="submission" date="2017-12" db="EMBL/GenBank/DDBJ databases">
        <authorList>
            <consortium name="DOE Joint Genome Institute"/>
            <person name="Haridas S."/>
            <person name="Kjaerbolling I."/>
            <person name="Vesth T.C."/>
            <person name="Frisvad J.C."/>
            <person name="Nybo J.L."/>
            <person name="Theobald S."/>
            <person name="Kuo A."/>
            <person name="Bowyer P."/>
            <person name="Matsuda Y."/>
            <person name="Mondo S."/>
            <person name="Lyhne E.K."/>
            <person name="Kogle M.E."/>
            <person name="Clum A."/>
            <person name="Lipzen A."/>
            <person name="Salamov A."/>
            <person name="Ngan C.Y."/>
            <person name="Daum C."/>
            <person name="Chiniquy J."/>
            <person name="Barry K."/>
            <person name="LaButti K."/>
            <person name="Simmons B.A."/>
            <person name="Magnuson J.K."/>
            <person name="Mortensen U.H."/>
            <person name="Larsen T.O."/>
            <person name="Grigoriev I.V."/>
            <person name="Baker S.E."/>
            <person name="Andersen M.R."/>
            <person name="Nordberg H.P."/>
            <person name="Cantor M.N."/>
            <person name="Hua S.X."/>
        </authorList>
    </citation>
    <scope>NUCLEOTIDE SEQUENCE [LARGE SCALE GENOMIC DNA]</scope>
    <source>
        <strain evidence="15 16">CBS 102.13</strain>
    </source>
</reference>
<dbReference type="Gene3D" id="3.90.550.10">
    <property type="entry name" value="Spore Coat Polysaccharide Biosynthesis Protein SpsA, Chain A"/>
    <property type="match status" value="1"/>
</dbReference>
<dbReference type="InterPro" id="IPR002495">
    <property type="entry name" value="Glyco_trans_8"/>
</dbReference>
<dbReference type="GO" id="GO:0005978">
    <property type="term" value="P:glycogen biosynthetic process"/>
    <property type="evidence" value="ECO:0007669"/>
    <property type="project" value="UniProtKB-KW"/>
</dbReference>
<comment type="cofactor">
    <cofactor evidence="1">
        <name>Mn(2+)</name>
        <dbReference type="ChEBI" id="CHEBI:29035"/>
    </cofactor>
</comment>
<dbReference type="SUPFAM" id="SSF53448">
    <property type="entry name" value="Nucleotide-diphospho-sugar transferases"/>
    <property type="match status" value="1"/>
</dbReference>
<keyword evidence="8" id="KW-0464">Manganese</keyword>
<comment type="subcellular location">
    <subcellularLocation>
        <location evidence="2">Cytoplasm</location>
    </subcellularLocation>
</comment>
<evidence type="ECO:0000256" key="4">
    <source>
        <dbReference type="ARBA" id="ARBA00022679"/>
    </source>
</evidence>
<dbReference type="GO" id="GO:0008466">
    <property type="term" value="F:glycogenin glucosyltransferase activity"/>
    <property type="evidence" value="ECO:0007669"/>
    <property type="project" value="UniProtKB-EC"/>
</dbReference>
<feature type="region of interest" description="Disordered" evidence="14">
    <location>
        <begin position="405"/>
        <end position="488"/>
    </location>
</feature>
<comment type="catalytic activity">
    <reaction evidence="11">
        <text>[1,4-alpha-D-glucosyl](n)-L-tyrosyl-[glycogenin] + UDP-alpha-D-glucose = [1,4-alpha-D-glucosyl](n+1)-L-tyrosyl-[glycogenin] + UDP + H(+)</text>
        <dbReference type="Rhea" id="RHEA:56560"/>
        <dbReference type="Rhea" id="RHEA-COMP:14606"/>
        <dbReference type="Rhea" id="RHEA-COMP:14607"/>
        <dbReference type="ChEBI" id="CHEBI:15378"/>
        <dbReference type="ChEBI" id="CHEBI:58223"/>
        <dbReference type="ChEBI" id="CHEBI:58885"/>
        <dbReference type="ChEBI" id="CHEBI:140574"/>
        <dbReference type="EC" id="2.4.1.186"/>
    </reaction>
</comment>
<dbReference type="RefSeq" id="XP_024676001.1">
    <property type="nucleotide sequence ID" value="XM_024815833.1"/>
</dbReference>
<dbReference type="PANTHER" id="PTHR11183">
    <property type="entry name" value="GLYCOGENIN SUBFAMILY MEMBER"/>
    <property type="match status" value="1"/>
</dbReference>